<protein>
    <recommendedName>
        <fullName evidence="4">Serine active site containing 1-like protein</fullName>
    </recommendedName>
</protein>
<dbReference type="RefSeq" id="WP_155363145.1">
    <property type="nucleotide sequence ID" value="NZ_CP043930.1"/>
</dbReference>
<keyword evidence="1" id="KW-1133">Transmembrane helix</keyword>
<keyword evidence="1" id="KW-0812">Transmembrane</keyword>
<accession>A0A6I6A6L3</accession>
<feature type="transmembrane region" description="Helical" evidence="1">
    <location>
        <begin position="282"/>
        <end position="297"/>
    </location>
</feature>
<feature type="transmembrane region" description="Helical" evidence="1">
    <location>
        <begin position="309"/>
        <end position="330"/>
    </location>
</feature>
<keyword evidence="3" id="KW-1185">Reference proteome</keyword>
<evidence type="ECO:0000313" key="3">
    <source>
        <dbReference type="Proteomes" id="UP000427281"/>
    </source>
</evidence>
<keyword evidence="1" id="KW-0472">Membrane</keyword>
<evidence type="ECO:0008006" key="4">
    <source>
        <dbReference type="Google" id="ProtNLM"/>
    </source>
</evidence>
<feature type="transmembrane region" description="Helical" evidence="1">
    <location>
        <begin position="64"/>
        <end position="84"/>
    </location>
</feature>
<evidence type="ECO:0000256" key="1">
    <source>
        <dbReference type="SAM" id="Phobius"/>
    </source>
</evidence>
<sequence length="339" mass="39131">MSDNNPDSSQTHNLIMSASIVFILAYVCLIWLLGPRLSEVPHLPDQGAGWYFWKLSEPTMWGRITAWGGYLLHQLANFLIIYRAQQLSVRPVESGGIRYSNQPHLLNLIALVVNAVFVILHLIQTHLWYDGLAQDTHVFSSLVSVAVLLIWVLLMETPRRGLFFGVKVPIQTEVLSFAKKYHGYYFSWAIIYTFWFHPTEATPGHLWGFFYLLLIILQGCLFFTRIHTNRYWTLILEVLVLIHAVVVARLQGSGIWPMFAFGFGSIFVITQMHGLGWSRMKRGVILVFYLTALLLVYRERGFSKVNEVLRIPVIDYLGVLSLTVLFWGWLRLLRTMKQQ</sequence>
<dbReference type="AlphaFoldDB" id="A0A6I6A6L3"/>
<evidence type="ECO:0000313" key="2">
    <source>
        <dbReference type="EMBL" id="QGQ22054.1"/>
    </source>
</evidence>
<feature type="transmembrane region" description="Helical" evidence="1">
    <location>
        <begin position="105"/>
        <end position="124"/>
    </location>
</feature>
<feature type="transmembrane region" description="Helical" evidence="1">
    <location>
        <begin position="254"/>
        <end position="270"/>
    </location>
</feature>
<gene>
    <name evidence="2" type="ORF">F1728_04810</name>
</gene>
<reference evidence="2 3" key="1">
    <citation type="submission" date="2019-09" db="EMBL/GenBank/DDBJ databases">
        <title>Gimesia benthica sp. nov., a novel bacterium isolated from deep-sea water of the Northwest Indian Ocean.</title>
        <authorList>
            <person name="Dai X."/>
        </authorList>
    </citation>
    <scope>NUCLEOTIDE SEQUENCE [LARGE SCALE GENOMIC DNA]</scope>
    <source>
        <strain evidence="2 3">E7</strain>
    </source>
</reference>
<feature type="transmembrane region" description="Helical" evidence="1">
    <location>
        <begin position="231"/>
        <end position="248"/>
    </location>
</feature>
<dbReference type="Proteomes" id="UP000427281">
    <property type="component" value="Chromosome"/>
</dbReference>
<name>A0A6I6A6L3_9PLAN</name>
<dbReference type="EMBL" id="CP043930">
    <property type="protein sequence ID" value="QGQ22054.1"/>
    <property type="molecule type" value="Genomic_DNA"/>
</dbReference>
<feature type="transmembrane region" description="Helical" evidence="1">
    <location>
        <begin position="136"/>
        <end position="154"/>
    </location>
</feature>
<proteinExistence type="predicted"/>
<feature type="transmembrane region" description="Helical" evidence="1">
    <location>
        <begin position="181"/>
        <end position="198"/>
    </location>
</feature>
<feature type="transmembrane region" description="Helical" evidence="1">
    <location>
        <begin position="12"/>
        <end position="34"/>
    </location>
</feature>
<dbReference type="KEGG" id="gim:F1728_04810"/>
<organism evidence="2 3">
    <name type="scientific">Gimesia benthica</name>
    <dbReference type="NCBI Taxonomy" id="2608982"/>
    <lineage>
        <taxon>Bacteria</taxon>
        <taxon>Pseudomonadati</taxon>
        <taxon>Planctomycetota</taxon>
        <taxon>Planctomycetia</taxon>
        <taxon>Planctomycetales</taxon>
        <taxon>Planctomycetaceae</taxon>
        <taxon>Gimesia</taxon>
    </lineage>
</organism>
<feature type="transmembrane region" description="Helical" evidence="1">
    <location>
        <begin position="204"/>
        <end position="224"/>
    </location>
</feature>